<evidence type="ECO:0000313" key="1">
    <source>
        <dbReference type="EMBL" id="OQD85182.1"/>
    </source>
</evidence>
<protein>
    <submittedName>
        <fullName evidence="1">Uncharacterized protein</fullName>
    </submittedName>
</protein>
<comment type="caution">
    <text evidence="1">The sequence shown here is derived from an EMBL/GenBank/DDBJ whole genome shotgun (WGS) entry which is preliminary data.</text>
</comment>
<reference evidence="2" key="1">
    <citation type="journal article" date="2017" name="Nat. Microbiol.">
        <title>Global analysis of biosynthetic gene clusters reveals vast potential of secondary metabolite production in Penicillium species.</title>
        <authorList>
            <person name="Nielsen J.C."/>
            <person name="Grijseels S."/>
            <person name="Prigent S."/>
            <person name="Ji B."/>
            <person name="Dainat J."/>
            <person name="Nielsen K.F."/>
            <person name="Frisvad J.C."/>
            <person name="Workman M."/>
            <person name="Nielsen J."/>
        </authorList>
    </citation>
    <scope>NUCLEOTIDE SEQUENCE [LARGE SCALE GENOMIC DNA]</scope>
    <source>
        <strain evidence="2">IBT 29525</strain>
    </source>
</reference>
<organism evidence="1 2">
    <name type="scientific">Penicillium solitum</name>
    <dbReference type="NCBI Taxonomy" id="60172"/>
    <lineage>
        <taxon>Eukaryota</taxon>
        <taxon>Fungi</taxon>
        <taxon>Dikarya</taxon>
        <taxon>Ascomycota</taxon>
        <taxon>Pezizomycotina</taxon>
        <taxon>Eurotiomycetes</taxon>
        <taxon>Eurotiomycetidae</taxon>
        <taxon>Eurotiales</taxon>
        <taxon>Aspergillaceae</taxon>
        <taxon>Penicillium</taxon>
    </lineage>
</organism>
<sequence>MGASFKFLIVKIPVFAST</sequence>
<evidence type="ECO:0000313" key="2">
    <source>
        <dbReference type="Proteomes" id="UP000191612"/>
    </source>
</evidence>
<name>A0A1V6Q859_9EURO</name>
<dbReference type="AlphaFoldDB" id="A0A1V6Q859"/>
<accession>A0A1V6Q859</accession>
<dbReference type="EMBL" id="MDYO01000105">
    <property type="protein sequence ID" value="OQD85182.1"/>
    <property type="molecule type" value="Genomic_DNA"/>
</dbReference>
<proteinExistence type="predicted"/>
<dbReference type="Proteomes" id="UP000191612">
    <property type="component" value="Unassembled WGS sequence"/>
</dbReference>
<gene>
    <name evidence="1" type="ORF">PENSOL_c105G00109</name>
</gene>
<keyword evidence="2" id="KW-1185">Reference proteome</keyword>